<dbReference type="Gene3D" id="1.20.960.30">
    <property type="match status" value="1"/>
</dbReference>
<dbReference type="CDD" id="cd00200">
    <property type="entry name" value="WD40"/>
    <property type="match status" value="1"/>
</dbReference>
<dbReference type="InterPro" id="IPR001680">
    <property type="entry name" value="WD40_rpt"/>
</dbReference>
<feature type="region of interest" description="Disordered" evidence="8">
    <location>
        <begin position="587"/>
        <end position="635"/>
    </location>
</feature>
<dbReference type="GO" id="GO:0003714">
    <property type="term" value="F:transcription corepressor activity"/>
    <property type="evidence" value="ECO:0007669"/>
    <property type="project" value="InterPro"/>
</dbReference>
<dbReference type="InterPro" id="IPR036322">
    <property type="entry name" value="WD40_repeat_dom_sf"/>
</dbReference>
<organism evidence="9 10">
    <name type="scientific">Macrostomum lignano</name>
    <dbReference type="NCBI Taxonomy" id="282301"/>
    <lineage>
        <taxon>Eukaryota</taxon>
        <taxon>Metazoa</taxon>
        <taxon>Spiralia</taxon>
        <taxon>Lophotrochozoa</taxon>
        <taxon>Platyhelminthes</taxon>
        <taxon>Rhabditophora</taxon>
        <taxon>Macrostomorpha</taxon>
        <taxon>Macrostomida</taxon>
        <taxon>Macrostomidae</taxon>
        <taxon>Macrostomum</taxon>
    </lineage>
</organism>
<keyword evidence="4" id="KW-0833">Ubl conjugation pathway</keyword>
<feature type="compositionally biased region" description="Polar residues" evidence="8">
    <location>
        <begin position="471"/>
        <end position="491"/>
    </location>
</feature>
<dbReference type="GO" id="GO:0006357">
    <property type="term" value="P:regulation of transcription by RNA polymerase II"/>
    <property type="evidence" value="ECO:0007669"/>
    <property type="project" value="TreeGrafter"/>
</dbReference>
<dbReference type="Gene3D" id="2.130.10.10">
    <property type="entry name" value="YVTN repeat-like/Quinoprotein amine dehydrogenase"/>
    <property type="match status" value="1"/>
</dbReference>
<evidence type="ECO:0000256" key="2">
    <source>
        <dbReference type="ARBA" id="ARBA00022574"/>
    </source>
</evidence>
<keyword evidence="3" id="KW-0677">Repeat</keyword>
<dbReference type="SUPFAM" id="SSF50978">
    <property type="entry name" value="WD40 repeat-like"/>
    <property type="match status" value="1"/>
</dbReference>
<feature type="compositionally biased region" description="Polar residues" evidence="8">
    <location>
        <begin position="410"/>
        <end position="429"/>
    </location>
</feature>
<proteinExistence type="inferred from homology"/>
<dbReference type="GO" id="GO:0000118">
    <property type="term" value="C:histone deacetylase complex"/>
    <property type="evidence" value="ECO:0007669"/>
    <property type="project" value="TreeGrafter"/>
</dbReference>
<evidence type="ECO:0000256" key="8">
    <source>
        <dbReference type="SAM" id="MobiDB-lite"/>
    </source>
</evidence>
<dbReference type="PANTHER" id="PTHR22846">
    <property type="entry name" value="WD40 REPEAT PROTEIN"/>
    <property type="match status" value="1"/>
</dbReference>
<protein>
    <submittedName>
        <fullName evidence="10">WD_REPEATS_REGION domain-containing protein</fullName>
    </submittedName>
</protein>
<comment type="similarity">
    <text evidence="6">Belongs to the WD repeat EBI family.</text>
</comment>
<feature type="repeat" description="WD" evidence="7">
    <location>
        <begin position="932"/>
        <end position="973"/>
    </location>
</feature>
<feature type="region of interest" description="Disordered" evidence="8">
    <location>
        <begin position="127"/>
        <end position="496"/>
    </location>
</feature>
<feature type="repeat" description="WD" evidence="7">
    <location>
        <begin position="653"/>
        <end position="694"/>
    </location>
</feature>
<feature type="compositionally biased region" description="Polar residues" evidence="8">
    <location>
        <begin position="293"/>
        <end position="312"/>
    </location>
</feature>
<evidence type="ECO:0000256" key="4">
    <source>
        <dbReference type="ARBA" id="ARBA00022786"/>
    </source>
</evidence>
<evidence type="ECO:0000256" key="5">
    <source>
        <dbReference type="ARBA" id="ARBA00023242"/>
    </source>
</evidence>
<feature type="repeat" description="WD" evidence="7">
    <location>
        <begin position="754"/>
        <end position="795"/>
    </location>
</feature>
<dbReference type="WBParaSite" id="maker-uti_cns_0013194-snap-gene-0.3-mRNA-1">
    <property type="protein sequence ID" value="maker-uti_cns_0013194-snap-gene-0.3-mRNA-1"/>
    <property type="gene ID" value="maker-uti_cns_0013194-snap-gene-0.3"/>
</dbReference>
<dbReference type="InterPro" id="IPR019775">
    <property type="entry name" value="WD40_repeat_CS"/>
</dbReference>
<dbReference type="InterPro" id="IPR020472">
    <property type="entry name" value="WD40_PAC1"/>
</dbReference>
<dbReference type="PROSITE" id="PS50294">
    <property type="entry name" value="WD_REPEATS_REGION"/>
    <property type="match status" value="5"/>
</dbReference>
<dbReference type="InterPro" id="IPR045183">
    <property type="entry name" value="Ebi-like"/>
</dbReference>
<dbReference type="PROSITE" id="PS50082">
    <property type="entry name" value="WD_REPEATS_2"/>
    <property type="match status" value="6"/>
</dbReference>
<dbReference type="PRINTS" id="PR00320">
    <property type="entry name" value="GPROTEINBRPT"/>
</dbReference>
<dbReference type="SMART" id="SM00320">
    <property type="entry name" value="WD40"/>
    <property type="match status" value="8"/>
</dbReference>
<dbReference type="PANTHER" id="PTHR22846:SF2">
    <property type="entry name" value="F-BOX-LIKE_WD REPEAT-CONTAINING PROTEIN EBI"/>
    <property type="match status" value="1"/>
</dbReference>
<feature type="repeat" description="WD" evidence="7">
    <location>
        <begin position="881"/>
        <end position="931"/>
    </location>
</feature>
<feature type="repeat" description="WD" evidence="7">
    <location>
        <begin position="720"/>
        <end position="744"/>
    </location>
</feature>
<evidence type="ECO:0000256" key="1">
    <source>
        <dbReference type="ARBA" id="ARBA00004123"/>
    </source>
</evidence>
<comment type="subcellular location">
    <subcellularLocation>
        <location evidence="1">Nucleus</location>
    </subcellularLocation>
</comment>
<dbReference type="Gene3D" id="1.20.5.4090">
    <property type="match status" value="1"/>
</dbReference>
<evidence type="ECO:0000256" key="3">
    <source>
        <dbReference type="ARBA" id="ARBA00022737"/>
    </source>
</evidence>
<keyword evidence="5" id="KW-0539">Nucleus</keyword>
<dbReference type="FunFam" id="2.130.10.10:FF:002234">
    <property type="entry name" value="F-box-like/WD repeat-containing protein TBL1XR1"/>
    <property type="match status" value="1"/>
</dbReference>
<feature type="compositionally biased region" description="Low complexity" evidence="8">
    <location>
        <begin position="596"/>
        <end position="619"/>
    </location>
</feature>
<evidence type="ECO:0000256" key="7">
    <source>
        <dbReference type="PROSITE-ProRule" id="PRU00221"/>
    </source>
</evidence>
<evidence type="ECO:0000256" key="6">
    <source>
        <dbReference type="ARBA" id="ARBA00025741"/>
    </source>
</evidence>
<evidence type="ECO:0000313" key="10">
    <source>
        <dbReference type="WBParaSite" id="maker-uti_cns_0013194-snap-gene-0.3-mRNA-1"/>
    </source>
</evidence>
<keyword evidence="2 7" id="KW-0853">WD repeat</keyword>
<dbReference type="AlphaFoldDB" id="A0A1I8III1"/>
<evidence type="ECO:0000313" key="9">
    <source>
        <dbReference type="Proteomes" id="UP000095280"/>
    </source>
</evidence>
<feature type="compositionally biased region" description="Basic and acidic residues" evidence="8">
    <location>
        <begin position="129"/>
        <end position="213"/>
    </location>
</feature>
<name>A0A1I8III1_9PLAT</name>
<sequence length="1010" mass="110788">AALDESQRSRAELDDKLAAATRTSRELAAHNEELEDELNDLLRKCKAAASRQEADQRTVQSQAKEIEALLSERDQLKQRAAELDARLASAESDTVDRAVVAKYESRIRELESKLDLETTAKTRLTNQVDRLKEQSERTLEERDTLQSSEQAEKEKSRRLTKQLRDLKDDATDLEERLADSERKRNDLAQRFETAEEEKSAMESELKAAKKRIADLQAMLQDGQDSEDDDLLSDVSSGDPDERVEQLIRQSGALLKTRPGSFDSNSQEADIEIPQANFGKQSSASKIPQAKLGKQTSASKIPQANFGKQSSASKIPASKIPQAKFGKQTSASKIPQAKFGKQNSASKVQQAKFRKQSSASKPRQAKFGKQSSASKVRQAKLGKQTLASKIPQANLGKQTSASKIPQAKFGKQTSASKIPQANFGKQTSASKIPASKVRQADFSKQTSASKIRQAKFGKQSSASKIPQAKFGKQTSASKIPQANFGKQNSASKLRQAKFGKQNSCKQSYLHSAYMFGMESHISSTNINGAMVPPAALLQIIQKGLQYTEAEISVGEDGGERAVESLSLIDSVMPEVVEMRKKQLLEAEKSRRLKSEPQSEQQQQPQTNGAAAHSNSNSGGSNHHHGAHSGHNSDKNGAELAGDFLDIPAQRVTLLRGHESEVFICAWNPRQDLLASGSGDSTARLWDATDLAAVAAGDSSRRMVLRHCISRGGMDVPSNKDVTSLDWNCDGSRLATGSYDGYARLWTTDGQLSRTLGQHKGPIFALKWNKSGTLILSAGVDKTTIIWDASTGQAQKQFAFHSAPALDVDWQSDTTFASCSTDQTIQVCRLGEDRPIKTFHGHTNEVNAIKWDPVGRLLASCSDDMTLKLWSMDGRANQPVHDFKAHQKEIYTIKWSPTGYSTSNPNANLYLASASFDSTVRLWDIEAGRCCYVFSNHREPVYSVAFSPCGRYLASGSFDKCVHIWSVRTGSLVHRYQGTGGIFEVCWNHRGDRVGASAADGTVVILDLRKMQ</sequence>
<feature type="repeat" description="WD" evidence="7">
    <location>
        <begin position="837"/>
        <end position="871"/>
    </location>
</feature>
<keyword evidence="9" id="KW-1185">Reference proteome</keyword>
<dbReference type="Proteomes" id="UP000095280">
    <property type="component" value="Unplaced"/>
</dbReference>
<reference evidence="10" key="1">
    <citation type="submission" date="2016-11" db="UniProtKB">
        <authorList>
            <consortium name="WormBaseParasite"/>
        </authorList>
    </citation>
    <scope>IDENTIFICATION</scope>
</reference>
<dbReference type="InterPro" id="IPR015943">
    <property type="entry name" value="WD40/YVTN_repeat-like_dom_sf"/>
</dbReference>
<accession>A0A1I8III1</accession>
<dbReference type="PROSITE" id="PS00678">
    <property type="entry name" value="WD_REPEATS_1"/>
    <property type="match status" value="2"/>
</dbReference>
<dbReference type="Pfam" id="PF00400">
    <property type="entry name" value="WD40"/>
    <property type="match status" value="6"/>
</dbReference>